<feature type="region of interest" description="Disordered" evidence="1">
    <location>
        <begin position="69"/>
        <end position="93"/>
    </location>
</feature>
<dbReference type="RefSeq" id="WP_125057856.1">
    <property type="nucleotide sequence ID" value="NZ_BHZD01000001.1"/>
</dbReference>
<dbReference type="Proteomes" id="UP000286746">
    <property type="component" value="Unassembled WGS sequence"/>
</dbReference>
<proteinExistence type="predicted"/>
<evidence type="ECO:0000256" key="1">
    <source>
        <dbReference type="SAM" id="MobiDB-lite"/>
    </source>
</evidence>
<feature type="region of interest" description="Disordered" evidence="1">
    <location>
        <begin position="1"/>
        <end position="29"/>
    </location>
</feature>
<dbReference type="EMBL" id="BHZD01000001">
    <property type="protein sequence ID" value="GCD47828.1"/>
    <property type="molecule type" value="Genomic_DNA"/>
</dbReference>
<organism evidence="2 3">
    <name type="scientific">Streptomyces paromomycinus</name>
    <name type="common">Streptomyces rimosus subsp. paromomycinus</name>
    <dbReference type="NCBI Taxonomy" id="92743"/>
    <lineage>
        <taxon>Bacteria</taxon>
        <taxon>Bacillati</taxon>
        <taxon>Actinomycetota</taxon>
        <taxon>Actinomycetes</taxon>
        <taxon>Kitasatosporales</taxon>
        <taxon>Streptomycetaceae</taxon>
        <taxon>Streptomyces</taxon>
    </lineage>
</organism>
<dbReference type="AlphaFoldDB" id="A0A401WEU9"/>
<comment type="caution">
    <text evidence="2">The sequence shown here is derived from an EMBL/GenBank/DDBJ whole genome shotgun (WGS) entry which is preliminary data.</text>
</comment>
<accession>A0A401WEU9</accession>
<keyword evidence="3" id="KW-1185">Reference proteome</keyword>
<evidence type="ECO:0000313" key="3">
    <source>
        <dbReference type="Proteomes" id="UP000286746"/>
    </source>
</evidence>
<name>A0A401WEU9_STREY</name>
<protein>
    <submittedName>
        <fullName evidence="2">Uncharacterized protein</fullName>
    </submittedName>
</protein>
<evidence type="ECO:0000313" key="2">
    <source>
        <dbReference type="EMBL" id="GCD47828.1"/>
    </source>
</evidence>
<gene>
    <name evidence="2" type="ORF">GKJPGBOP_07622</name>
</gene>
<sequence>MTERRGTPCYGGLLPGSDEPLSPAREARIREQGEECAQEGALAVERARAAMGEVLVEIGRLSPLVALMDVDDGGDESGRRGQHSGAPSPDERC</sequence>
<reference evidence="2 3" key="1">
    <citation type="submission" date="2018-11" db="EMBL/GenBank/DDBJ databases">
        <title>Whole genome sequence of Streptomyces paromomycinus NBRC 15454(T).</title>
        <authorList>
            <person name="Komaki H."/>
            <person name="Tamura T."/>
        </authorList>
    </citation>
    <scope>NUCLEOTIDE SEQUENCE [LARGE SCALE GENOMIC DNA]</scope>
    <source>
        <strain evidence="2 3">NBRC 15454</strain>
    </source>
</reference>